<dbReference type="InterPro" id="IPR006597">
    <property type="entry name" value="Sel1-like"/>
</dbReference>
<dbReference type="Gene3D" id="1.25.40.10">
    <property type="entry name" value="Tetratricopeptide repeat domain"/>
    <property type="match status" value="5"/>
</dbReference>
<dbReference type="SMART" id="SM00671">
    <property type="entry name" value="SEL1"/>
    <property type="match status" value="12"/>
</dbReference>
<dbReference type="InterPro" id="IPR048102">
    <property type="entry name" value="MobP3"/>
</dbReference>
<dbReference type="NCBIfam" id="NF041499">
    <property type="entry name" value="MobP3"/>
    <property type="match status" value="1"/>
</dbReference>
<evidence type="ECO:0000313" key="3">
    <source>
        <dbReference type="Proteomes" id="UP000260680"/>
    </source>
</evidence>
<comment type="caution">
    <text evidence="2">The sequence shown here is derived from an EMBL/GenBank/DDBJ whole genome shotgun (WGS) entry which is preliminary data.</text>
</comment>
<name>A0A3E2NGK2_9FIRM</name>
<dbReference type="PANTHER" id="PTHR11102:SF160">
    <property type="entry name" value="ERAD-ASSOCIATED E3 UBIQUITIN-PROTEIN LIGASE COMPONENT HRD3"/>
    <property type="match status" value="1"/>
</dbReference>
<dbReference type="InterPro" id="IPR041073">
    <property type="entry name" value="MobL"/>
</dbReference>
<feature type="region of interest" description="Disordered" evidence="1">
    <location>
        <begin position="920"/>
        <end position="960"/>
    </location>
</feature>
<protein>
    <recommendedName>
        <fullName evidence="4">Sel1 repeat family protein</fullName>
    </recommendedName>
</protein>
<accession>A0A3E2NGK2</accession>
<feature type="region of interest" description="Disordered" evidence="1">
    <location>
        <begin position="387"/>
        <end position="428"/>
    </location>
</feature>
<dbReference type="InterPro" id="IPR050767">
    <property type="entry name" value="Sel1_AlgK"/>
</dbReference>
<dbReference type="OrthoDB" id="1775746at2"/>
<dbReference type="Pfam" id="PF18555">
    <property type="entry name" value="MobL"/>
    <property type="match status" value="1"/>
</dbReference>
<dbReference type="EMBL" id="QOHO01000013">
    <property type="protein sequence ID" value="RFZ80142.1"/>
    <property type="molecule type" value="Genomic_DNA"/>
</dbReference>
<evidence type="ECO:0000313" key="2">
    <source>
        <dbReference type="EMBL" id="RFZ80142.1"/>
    </source>
</evidence>
<reference evidence="2 3" key="1">
    <citation type="submission" date="2018-07" db="EMBL/GenBank/DDBJ databases">
        <title>New species, Clostridium PI-S10-A1B.</title>
        <authorList>
            <person name="Krishna G."/>
            <person name="Summeta K."/>
            <person name="Shikha S."/>
            <person name="Prabhu P.B."/>
            <person name="Suresh K."/>
        </authorList>
    </citation>
    <scope>NUCLEOTIDE SEQUENCE [LARGE SCALE GENOMIC DNA]</scope>
    <source>
        <strain evidence="2 3">PI-S10-A1B</strain>
    </source>
</reference>
<organism evidence="2 3">
    <name type="scientific">Lacrimispora amygdalina</name>
    <dbReference type="NCBI Taxonomy" id="253257"/>
    <lineage>
        <taxon>Bacteria</taxon>
        <taxon>Bacillati</taxon>
        <taxon>Bacillota</taxon>
        <taxon>Clostridia</taxon>
        <taxon>Lachnospirales</taxon>
        <taxon>Lachnospiraceae</taxon>
        <taxon>Lacrimispora</taxon>
    </lineage>
</organism>
<sequence length="960" mass="108346">MARIILKCPYLKGGEKTSAHLNNLVKYIATRDGVEKMESVHRLWHSTQNQQALIVQILREFPDTKDLFEYEDYCENPNRGNASEFISIALEQNLDQISGREKYLDYIANRPRVEKFDTHGLFTAGNAPLVLSQVAEEVAAHTGNVWTPIISLRREDAARLGYDSARAWKALLSSKAMELAESLKIHPDHLKWYAAFHNESHHPHVHMVCYSTDPREGYLTKQGIRKMKSSLANEIFRQELIPLYGEKTQRREELKEQAAEAMGELICQMKGGVLVSERMEQLLIHLAERLQTVGGKKQYGYLKADLKNVVDEIVDELAKDSRIAEAYRLWWEVRGRIESVYTETPSEPPPLSRCEDFKLIRNRVIQEALNLGSGAMTFEEPVSVETALPDATPDDDTPAVESAPDSTPAEPEDASEPPPAQSFSSGKKAPTSWWTEEYKLAKQHLHGDEAAGIPQDFEKARELFLAEADKENPLALYDLGRMTADGLGCEANADAAYGWYEKALAVFHAAEEEKPWKYTEYRIGKMVAAGLGTEQDYLQAADWLTLSANEKYKYAQYSLGGLYYHGKGVEQNHETAFDLYTRSADQSFPYANFELGKMLRDGIGCEKNSVEADRRFKEAFLGFVFLEEKGHDDKLQYRLGWMLLNSVGTEKDEANAKEYFKKAATVGNPFACYQLAKLILSDETASTPEVEKALGYLRQAVEAENPYAAYFLGKLYEKGQHVAQNTAEAARLYTLSAEQDNDFAAYRLGKLYLGGEGVLKDVEAAIRWLTFAAERKNQFAEYVLGVLYLKGEDVPKDVPKALGYLKRSAGQGNQFAQYRLGKVYLMGEDVQKDIPAALQFLTAAAEQGNQYAQYTLGKLYLMGKDIPRNKESAVRWFTLSAAQGNLYAQFFLDHMDEFKDPSVLLAGTRLLHHMSRVFADNAPPLKPPGQRADRKLLRRLREKKQAQGHARDDHEQTMSL</sequence>
<gene>
    <name evidence="2" type="ORF">DS742_03990</name>
</gene>
<dbReference type="Proteomes" id="UP000260680">
    <property type="component" value="Unassembled WGS sequence"/>
</dbReference>
<dbReference type="SUPFAM" id="SSF81901">
    <property type="entry name" value="HCP-like"/>
    <property type="match status" value="2"/>
</dbReference>
<feature type="compositionally biased region" description="Basic and acidic residues" evidence="1">
    <location>
        <begin position="943"/>
        <end position="960"/>
    </location>
</feature>
<evidence type="ECO:0008006" key="4">
    <source>
        <dbReference type="Google" id="ProtNLM"/>
    </source>
</evidence>
<proteinExistence type="predicted"/>
<evidence type="ECO:0000256" key="1">
    <source>
        <dbReference type="SAM" id="MobiDB-lite"/>
    </source>
</evidence>
<dbReference type="Pfam" id="PF08238">
    <property type="entry name" value="Sel1"/>
    <property type="match status" value="12"/>
</dbReference>
<dbReference type="InterPro" id="IPR011990">
    <property type="entry name" value="TPR-like_helical_dom_sf"/>
</dbReference>
<dbReference type="RefSeq" id="WP_117415743.1">
    <property type="nucleotide sequence ID" value="NZ_QOHO01000013.1"/>
</dbReference>
<dbReference type="AlphaFoldDB" id="A0A3E2NGK2"/>
<dbReference type="PANTHER" id="PTHR11102">
    <property type="entry name" value="SEL-1-LIKE PROTEIN"/>
    <property type="match status" value="1"/>
</dbReference>